<dbReference type="Proteomes" id="UP000325577">
    <property type="component" value="Linkage Group LG14"/>
</dbReference>
<evidence type="ECO:0000313" key="2">
    <source>
        <dbReference type="EMBL" id="KAA8539031.1"/>
    </source>
</evidence>
<proteinExistence type="predicted"/>
<accession>A0A5J5BCU7</accession>
<protein>
    <submittedName>
        <fullName evidence="2">Uncharacterized protein</fullName>
    </submittedName>
</protein>
<evidence type="ECO:0000256" key="1">
    <source>
        <dbReference type="SAM" id="MobiDB-lite"/>
    </source>
</evidence>
<name>A0A5J5BCU7_9ASTE</name>
<dbReference type="EMBL" id="CM018037">
    <property type="protein sequence ID" value="KAA8539031.1"/>
    <property type="molecule type" value="Genomic_DNA"/>
</dbReference>
<sequence length="318" mass="34762">MARLIARNPFGRGPHGDLQRLHPEPRGENLIFESQKSAQGTVLRSDRSPHGDQRRIAADSCAGNQSFKSQQLEKGLKGNRKVPNIRCGRDFTGLGFLNNHRSGPYGLGHRKSFSQAYGHGASSKGRFSMTQKVGDSPRLSGPAHLNSSEPNTGRSEVLGRNRAQHPPYRPPNANYLPTSTHFLGGKKGHMGPAHHHHHVKRNGRMLTQSNIPAPGQDSTTIACKDAAMAETYRNSAPGKQCVNATIEEGCRNLVTGMEIVAVSTAENLRNSTSRIQSKKEKKDKQAAISQGEVSTEGFSALRVVMEMVIFKIAHFYLS</sequence>
<evidence type="ECO:0000313" key="3">
    <source>
        <dbReference type="Proteomes" id="UP000325577"/>
    </source>
</evidence>
<keyword evidence="3" id="KW-1185">Reference proteome</keyword>
<dbReference type="AlphaFoldDB" id="A0A5J5BCU7"/>
<feature type="compositionally biased region" description="Polar residues" evidence="1">
    <location>
        <begin position="145"/>
        <end position="154"/>
    </location>
</feature>
<organism evidence="2 3">
    <name type="scientific">Nyssa sinensis</name>
    <dbReference type="NCBI Taxonomy" id="561372"/>
    <lineage>
        <taxon>Eukaryota</taxon>
        <taxon>Viridiplantae</taxon>
        <taxon>Streptophyta</taxon>
        <taxon>Embryophyta</taxon>
        <taxon>Tracheophyta</taxon>
        <taxon>Spermatophyta</taxon>
        <taxon>Magnoliopsida</taxon>
        <taxon>eudicotyledons</taxon>
        <taxon>Gunneridae</taxon>
        <taxon>Pentapetalae</taxon>
        <taxon>asterids</taxon>
        <taxon>Cornales</taxon>
        <taxon>Nyssaceae</taxon>
        <taxon>Nyssa</taxon>
    </lineage>
</organism>
<gene>
    <name evidence="2" type="ORF">F0562_025723</name>
</gene>
<reference evidence="2 3" key="1">
    <citation type="submission" date="2019-09" db="EMBL/GenBank/DDBJ databases">
        <title>A chromosome-level genome assembly of the Chinese tupelo Nyssa sinensis.</title>
        <authorList>
            <person name="Yang X."/>
            <person name="Kang M."/>
            <person name="Yang Y."/>
            <person name="Xiong H."/>
            <person name="Wang M."/>
            <person name="Zhang Z."/>
            <person name="Wang Z."/>
            <person name="Wu H."/>
            <person name="Ma T."/>
            <person name="Liu J."/>
            <person name="Xi Z."/>
        </authorList>
    </citation>
    <scope>NUCLEOTIDE SEQUENCE [LARGE SCALE GENOMIC DNA]</scope>
    <source>
        <strain evidence="2">J267</strain>
        <tissue evidence="2">Leaf</tissue>
    </source>
</reference>
<feature type="region of interest" description="Disordered" evidence="1">
    <location>
        <begin position="116"/>
        <end position="175"/>
    </location>
</feature>